<comment type="similarity">
    <text evidence="3">Belongs to the complement C6/C7/C8/C9 family.</text>
</comment>
<dbReference type="SMART" id="SM00457">
    <property type="entry name" value="MACPF"/>
    <property type="match status" value="1"/>
</dbReference>
<evidence type="ECO:0000256" key="6">
    <source>
        <dbReference type="ARBA" id="ARBA00023136"/>
    </source>
</evidence>
<reference evidence="11 12" key="1">
    <citation type="journal article" date="2014" name="Nature">
        <title>The genomic substrate for adaptive radiation in African cichlid fish.</title>
        <authorList>
            <person name="Brawand D."/>
            <person name="Wagner C.E."/>
            <person name="Li Y.I."/>
            <person name="Malinsky M."/>
            <person name="Keller I."/>
            <person name="Fan S."/>
            <person name="Simakov O."/>
            <person name="Ng A.Y."/>
            <person name="Lim Z.W."/>
            <person name="Bezault E."/>
            <person name="Turner-Maier J."/>
            <person name="Johnson J."/>
            <person name="Alcazar R."/>
            <person name="Noh H.J."/>
            <person name="Russell P."/>
            <person name="Aken B."/>
            <person name="Alfoldi J."/>
            <person name="Amemiya C."/>
            <person name="Azzouzi N."/>
            <person name="Baroiller J.F."/>
            <person name="Barloy-Hubler F."/>
            <person name="Berlin A."/>
            <person name="Bloomquist R."/>
            <person name="Carleton K.L."/>
            <person name="Conte M.A."/>
            <person name="D'Cotta H."/>
            <person name="Eshel O."/>
            <person name="Gaffney L."/>
            <person name="Galibert F."/>
            <person name="Gante H.F."/>
            <person name="Gnerre S."/>
            <person name="Greuter L."/>
            <person name="Guyon R."/>
            <person name="Haddad N.S."/>
            <person name="Haerty W."/>
            <person name="Harris R.M."/>
            <person name="Hofmann H.A."/>
            <person name="Hourlier T."/>
            <person name="Hulata G."/>
            <person name="Jaffe D.B."/>
            <person name="Lara M."/>
            <person name="Lee A.P."/>
            <person name="MacCallum I."/>
            <person name="Mwaiko S."/>
            <person name="Nikaido M."/>
            <person name="Nishihara H."/>
            <person name="Ozouf-Costaz C."/>
            <person name="Penman D.J."/>
            <person name="Przybylski D."/>
            <person name="Rakotomanga M."/>
            <person name="Renn S.C.P."/>
            <person name="Ribeiro F.J."/>
            <person name="Ron M."/>
            <person name="Salzburger W."/>
            <person name="Sanchez-Pulido L."/>
            <person name="Santos M.E."/>
            <person name="Searle S."/>
            <person name="Sharpe T."/>
            <person name="Swofford R."/>
            <person name="Tan F.J."/>
            <person name="Williams L."/>
            <person name="Young S."/>
            <person name="Yin S."/>
            <person name="Okada N."/>
            <person name="Kocher T.D."/>
            <person name="Miska E.A."/>
            <person name="Lander E.S."/>
            <person name="Venkatesh B."/>
            <person name="Fernald R.D."/>
            <person name="Meyer A."/>
            <person name="Ponting C.P."/>
            <person name="Streelman J.T."/>
            <person name="Lindblad-Toh K."/>
            <person name="Seehausen O."/>
            <person name="Di Palma F."/>
        </authorList>
    </citation>
    <scope>NUCLEOTIDE SEQUENCE</scope>
</reference>
<dbReference type="AlphaFoldDB" id="A0A3P9C547"/>
<dbReference type="InterPro" id="IPR020863">
    <property type="entry name" value="MACPF_CS"/>
</dbReference>
<dbReference type="SMART" id="SM00239">
    <property type="entry name" value="C2"/>
    <property type="match status" value="1"/>
</dbReference>
<evidence type="ECO:0000313" key="11">
    <source>
        <dbReference type="Ensembl" id="ENSMZEP00005017222.1"/>
    </source>
</evidence>
<dbReference type="GO" id="GO:0001913">
    <property type="term" value="P:T cell mediated cytotoxicity"/>
    <property type="evidence" value="ECO:0007669"/>
    <property type="project" value="TreeGrafter"/>
</dbReference>
<dbReference type="Pfam" id="PF00168">
    <property type="entry name" value="C2"/>
    <property type="match status" value="1"/>
</dbReference>
<dbReference type="PROSITE" id="PS51412">
    <property type="entry name" value="MACPF_2"/>
    <property type="match status" value="1"/>
</dbReference>
<dbReference type="InterPro" id="IPR020864">
    <property type="entry name" value="MACPF"/>
</dbReference>
<evidence type="ECO:0000256" key="8">
    <source>
        <dbReference type="SAM" id="SignalP"/>
    </source>
</evidence>
<evidence type="ECO:0000259" key="10">
    <source>
        <dbReference type="PROSITE" id="PS51412"/>
    </source>
</evidence>
<keyword evidence="5" id="KW-0204">Cytolysis</keyword>
<name>A0A3P9C547_9CICH</name>
<dbReference type="InterPro" id="IPR035892">
    <property type="entry name" value="C2_domain_sf"/>
</dbReference>
<proteinExistence type="inferred from homology"/>
<dbReference type="Ensembl" id="ENSMZET00005017768.1">
    <property type="protein sequence ID" value="ENSMZEP00005017222.1"/>
    <property type="gene ID" value="ENSMZEG00005012869.1"/>
</dbReference>
<evidence type="ECO:0000256" key="2">
    <source>
        <dbReference type="ARBA" id="ARBA00004613"/>
    </source>
</evidence>
<evidence type="ECO:0000256" key="5">
    <source>
        <dbReference type="ARBA" id="ARBA00022852"/>
    </source>
</evidence>
<protein>
    <submittedName>
        <fullName evidence="11">Perforin-1</fullName>
    </submittedName>
</protein>
<dbReference type="GO" id="GO:0031640">
    <property type="term" value="P:killing of cells of another organism"/>
    <property type="evidence" value="ECO:0007669"/>
    <property type="project" value="UniProtKB-KW"/>
</dbReference>
<evidence type="ECO:0000256" key="4">
    <source>
        <dbReference type="ARBA" id="ARBA00022525"/>
    </source>
</evidence>
<dbReference type="Gene3D" id="2.60.40.150">
    <property type="entry name" value="C2 domain"/>
    <property type="match status" value="1"/>
</dbReference>
<dbReference type="PANTHER" id="PTHR46096:SF1">
    <property type="entry name" value="PERFORIN 1.5"/>
    <property type="match status" value="1"/>
</dbReference>
<dbReference type="GO" id="GO:0022829">
    <property type="term" value="F:wide pore channel activity"/>
    <property type="evidence" value="ECO:0007669"/>
    <property type="project" value="TreeGrafter"/>
</dbReference>
<evidence type="ECO:0000256" key="1">
    <source>
        <dbReference type="ARBA" id="ARBA00004370"/>
    </source>
</evidence>
<feature type="domain" description="C2" evidence="9">
    <location>
        <begin position="351"/>
        <end position="476"/>
    </location>
</feature>
<feature type="domain" description="MACPF" evidence="10">
    <location>
        <begin position="31"/>
        <end position="349"/>
    </location>
</feature>
<dbReference type="GO" id="GO:0001771">
    <property type="term" value="P:immunological synapse formation"/>
    <property type="evidence" value="ECO:0007669"/>
    <property type="project" value="TreeGrafter"/>
</dbReference>
<comment type="subcellular location">
    <subcellularLocation>
        <location evidence="1">Membrane</location>
    </subcellularLocation>
    <subcellularLocation>
        <location evidence="2">Secreted</location>
    </subcellularLocation>
</comment>
<keyword evidence="6" id="KW-0472">Membrane</keyword>
<keyword evidence="4" id="KW-0964">Secreted</keyword>
<feature type="chain" id="PRO_5018089137" evidence="8">
    <location>
        <begin position="27"/>
        <end position="589"/>
    </location>
</feature>
<dbReference type="InterPro" id="IPR000008">
    <property type="entry name" value="C2_dom"/>
</dbReference>
<keyword evidence="12" id="KW-1185">Reference proteome</keyword>
<evidence type="ECO:0000259" key="9">
    <source>
        <dbReference type="PROSITE" id="PS50004"/>
    </source>
</evidence>
<dbReference type="GO" id="GO:0005576">
    <property type="term" value="C:extracellular region"/>
    <property type="evidence" value="ECO:0007669"/>
    <property type="project" value="UniProtKB-SubCell"/>
</dbReference>
<sequence>MRSSPTPPPLYLSLLLFLSWNSPVLSCMTVNNSKCESAPFVPGHNLIGEGFDVITLRRKGAYLIDVATYRKPDGTCTLCTNRNQNKTLQKLPASVVDWRAISQCKTDISSSAHTTVRYRSIFVGIGGTHSMAYAFATKKTKEDHYSLSTHTVTCTHYRLAVKILFSRDVASLPSRYNSSTRDQYNEVIDTYGTHYIRKVRLGGRLRRVTAVRTCLSRLNGFSSNELHSCLSMGVSIGLGKLNPSAVQGSCKNLLENRDVATRYSSGLHQHYTDVVGGDGWLGEFSLAYDDSLGFKNWLNSLKDHADVASYFIRPMYQLIPKGTKKSGMKAAIEQYITDNDVSQSHSQRNCWRGNSNLDFNCCPRQAWRGKLTVEIIQAWNLKGDHLGPTDSYVKLRFGSINHQTRMIESSYPRWNDNSILNPIFNAFFLMKVDTHSDVYVELWDEDLFYDDLLGSCSRRPTQGTRIFSCSADSGSYEFKTTLTCDSHLTGACIWGHLRPSKVWRPISPYHHFPASADPSDIVRWFLCPGWRPGTHRLTPCAAYRAWSLGSLGHSSRCPASRPGLVTQAQLPRSSRRVTALPCFCSAAAE</sequence>
<accession>A0A3P9C547</accession>
<dbReference type="InterPro" id="IPR052784">
    <property type="entry name" value="Perforin-1_pore-forming"/>
</dbReference>
<dbReference type="PANTHER" id="PTHR46096">
    <property type="entry name" value="PERFORIN-1"/>
    <property type="match status" value="1"/>
</dbReference>
<feature type="signal peptide" evidence="8">
    <location>
        <begin position="1"/>
        <end position="26"/>
    </location>
</feature>
<dbReference type="GO" id="GO:0016020">
    <property type="term" value="C:membrane"/>
    <property type="evidence" value="ECO:0007669"/>
    <property type="project" value="UniProtKB-SubCell"/>
</dbReference>
<keyword evidence="7" id="KW-1015">Disulfide bond</keyword>
<dbReference type="GO" id="GO:0051607">
    <property type="term" value="P:defense response to virus"/>
    <property type="evidence" value="ECO:0007669"/>
    <property type="project" value="TreeGrafter"/>
</dbReference>
<evidence type="ECO:0000256" key="7">
    <source>
        <dbReference type="ARBA" id="ARBA00023157"/>
    </source>
</evidence>
<dbReference type="Pfam" id="PF01823">
    <property type="entry name" value="MACPF"/>
    <property type="match status" value="1"/>
</dbReference>
<dbReference type="GeneTree" id="ENSGT00530000063725"/>
<dbReference type="Proteomes" id="UP000265160">
    <property type="component" value="LG6"/>
</dbReference>
<reference evidence="11" key="2">
    <citation type="submission" date="2025-08" db="UniProtKB">
        <authorList>
            <consortium name="Ensembl"/>
        </authorList>
    </citation>
    <scope>IDENTIFICATION</scope>
</reference>
<reference evidence="11" key="3">
    <citation type="submission" date="2025-09" db="UniProtKB">
        <authorList>
            <consortium name="Ensembl"/>
        </authorList>
    </citation>
    <scope>IDENTIFICATION</scope>
</reference>
<dbReference type="PROSITE" id="PS00279">
    <property type="entry name" value="MACPF_1"/>
    <property type="match status" value="1"/>
</dbReference>
<dbReference type="SUPFAM" id="SSF49562">
    <property type="entry name" value="C2 domain (Calcium/lipid-binding domain, CaLB)"/>
    <property type="match status" value="1"/>
</dbReference>
<evidence type="ECO:0000313" key="12">
    <source>
        <dbReference type="Proteomes" id="UP000265160"/>
    </source>
</evidence>
<dbReference type="PROSITE" id="PS50004">
    <property type="entry name" value="C2"/>
    <property type="match status" value="1"/>
</dbReference>
<keyword evidence="8" id="KW-0732">Signal</keyword>
<organism evidence="11 12">
    <name type="scientific">Maylandia zebra</name>
    <name type="common">zebra mbuna</name>
    <dbReference type="NCBI Taxonomy" id="106582"/>
    <lineage>
        <taxon>Eukaryota</taxon>
        <taxon>Metazoa</taxon>
        <taxon>Chordata</taxon>
        <taxon>Craniata</taxon>
        <taxon>Vertebrata</taxon>
        <taxon>Euteleostomi</taxon>
        <taxon>Actinopterygii</taxon>
        <taxon>Neopterygii</taxon>
        <taxon>Teleostei</taxon>
        <taxon>Neoteleostei</taxon>
        <taxon>Acanthomorphata</taxon>
        <taxon>Ovalentaria</taxon>
        <taxon>Cichlomorphae</taxon>
        <taxon>Cichliformes</taxon>
        <taxon>Cichlidae</taxon>
        <taxon>African cichlids</taxon>
        <taxon>Pseudocrenilabrinae</taxon>
        <taxon>Haplochromini</taxon>
        <taxon>Maylandia</taxon>
        <taxon>Maylandia zebra complex</taxon>
    </lineage>
</organism>
<evidence type="ECO:0000256" key="3">
    <source>
        <dbReference type="ARBA" id="ARBA00009214"/>
    </source>
</evidence>